<feature type="domain" description="FAD dependent oxidoreductase" evidence="5">
    <location>
        <begin position="2"/>
        <end position="366"/>
    </location>
</feature>
<dbReference type="Gene3D" id="3.30.9.10">
    <property type="entry name" value="D-Amino Acid Oxidase, subunit A, domain 2"/>
    <property type="match status" value="1"/>
</dbReference>
<dbReference type="NCBIfam" id="NF008425">
    <property type="entry name" value="PRK11259.1"/>
    <property type="match status" value="1"/>
</dbReference>
<name>A0A2P8DY89_9ACTN</name>
<evidence type="ECO:0000256" key="3">
    <source>
        <dbReference type="ARBA" id="ARBA00022827"/>
    </source>
</evidence>
<organism evidence="6 7">
    <name type="scientific">Haloactinopolyspora alba</name>
    <dbReference type="NCBI Taxonomy" id="648780"/>
    <lineage>
        <taxon>Bacteria</taxon>
        <taxon>Bacillati</taxon>
        <taxon>Actinomycetota</taxon>
        <taxon>Actinomycetes</taxon>
        <taxon>Jiangellales</taxon>
        <taxon>Jiangellaceae</taxon>
        <taxon>Haloactinopolyspora</taxon>
    </lineage>
</organism>
<dbReference type="InterPro" id="IPR006076">
    <property type="entry name" value="FAD-dep_OxRdtase"/>
</dbReference>
<dbReference type="PANTHER" id="PTHR10961:SF7">
    <property type="entry name" value="FAD DEPENDENT OXIDOREDUCTASE DOMAIN-CONTAINING PROTEIN"/>
    <property type="match status" value="1"/>
</dbReference>
<comment type="cofactor">
    <cofactor evidence="1">
        <name>FAD</name>
        <dbReference type="ChEBI" id="CHEBI:57692"/>
    </cofactor>
</comment>
<dbReference type="EMBL" id="PYGE01000011">
    <property type="protein sequence ID" value="PSL02188.1"/>
    <property type="molecule type" value="Genomic_DNA"/>
</dbReference>
<keyword evidence="3" id="KW-0274">FAD</keyword>
<dbReference type="GO" id="GO:0008115">
    <property type="term" value="F:sarcosine oxidase activity"/>
    <property type="evidence" value="ECO:0007669"/>
    <property type="project" value="TreeGrafter"/>
</dbReference>
<dbReference type="SUPFAM" id="SSF54373">
    <property type="entry name" value="FAD-linked reductases, C-terminal domain"/>
    <property type="match status" value="1"/>
</dbReference>
<dbReference type="InterPro" id="IPR036188">
    <property type="entry name" value="FAD/NAD-bd_sf"/>
</dbReference>
<accession>A0A2P8DY89</accession>
<dbReference type="PANTHER" id="PTHR10961">
    <property type="entry name" value="PEROXISOMAL SARCOSINE OXIDASE"/>
    <property type="match status" value="1"/>
</dbReference>
<dbReference type="AlphaFoldDB" id="A0A2P8DY89"/>
<evidence type="ECO:0000256" key="2">
    <source>
        <dbReference type="ARBA" id="ARBA00022630"/>
    </source>
</evidence>
<dbReference type="Gene3D" id="3.50.50.60">
    <property type="entry name" value="FAD/NAD(P)-binding domain"/>
    <property type="match status" value="1"/>
</dbReference>
<reference evidence="6 7" key="1">
    <citation type="submission" date="2018-03" db="EMBL/GenBank/DDBJ databases">
        <title>Genomic Encyclopedia of Archaeal and Bacterial Type Strains, Phase II (KMG-II): from individual species to whole genera.</title>
        <authorList>
            <person name="Goeker M."/>
        </authorList>
    </citation>
    <scope>NUCLEOTIDE SEQUENCE [LARGE SCALE GENOMIC DNA]</scope>
    <source>
        <strain evidence="6 7">DSM 45211</strain>
    </source>
</reference>
<sequence length="387" mass="41260">MIVVGLGAVGSATTRRLAASGVRVLGVDRYAPPHSHGSSHGETRITREAVGEGAAYVPFVRRSHEVWRELEEESGTRLFHATGGLLISPASGAAAMHGADDFAASTIAVAQRHRIDHRVLGPDELRREFGQFRTGAEHVGYHEPGAGLVLAEEAVRVQLELAVRHGAQLRRDEVVHDVVPDGDGVRIRTDQGEYGADVAVLAAGSWLPELLEPELARLFTVYRQLQTWFRLDGDAAAFDPAGCPVFIWQFGSGEDDVCYGFPAVEGPSGGVKIGTERYADATGPGTVRRTVDDAETAEVYERCVRGRIPALGPGVVRSASCLYTVTPDFGFVVDHHPEHRNVVIAAPCSGHGFKHSAAVGEATAELATTGAATLDLTPFALSRFGFG</sequence>
<keyword evidence="4" id="KW-0560">Oxidoreductase</keyword>
<dbReference type="InterPro" id="IPR045170">
    <property type="entry name" value="MTOX"/>
</dbReference>
<evidence type="ECO:0000313" key="7">
    <source>
        <dbReference type="Proteomes" id="UP000243528"/>
    </source>
</evidence>
<dbReference type="Proteomes" id="UP000243528">
    <property type="component" value="Unassembled WGS sequence"/>
</dbReference>
<evidence type="ECO:0000256" key="4">
    <source>
        <dbReference type="ARBA" id="ARBA00023002"/>
    </source>
</evidence>
<keyword evidence="7" id="KW-1185">Reference proteome</keyword>
<dbReference type="Pfam" id="PF01266">
    <property type="entry name" value="DAO"/>
    <property type="match status" value="1"/>
</dbReference>
<protein>
    <submittedName>
        <fullName evidence="6">Sarcosine oxidase</fullName>
    </submittedName>
</protein>
<gene>
    <name evidence="6" type="ORF">CLV30_111143</name>
</gene>
<evidence type="ECO:0000259" key="5">
    <source>
        <dbReference type="Pfam" id="PF01266"/>
    </source>
</evidence>
<dbReference type="SUPFAM" id="SSF51905">
    <property type="entry name" value="FAD/NAD(P)-binding domain"/>
    <property type="match status" value="1"/>
</dbReference>
<evidence type="ECO:0000256" key="1">
    <source>
        <dbReference type="ARBA" id="ARBA00001974"/>
    </source>
</evidence>
<comment type="caution">
    <text evidence="6">The sequence shown here is derived from an EMBL/GenBank/DDBJ whole genome shotgun (WGS) entry which is preliminary data.</text>
</comment>
<dbReference type="GO" id="GO:0050660">
    <property type="term" value="F:flavin adenine dinucleotide binding"/>
    <property type="evidence" value="ECO:0007669"/>
    <property type="project" value="InterPro"/>
</dbReference>
<keyword evidence="2" id="KW-0285">Flavoprotein</keyword>
<evidence type="ECO:0000313" key="6">
    <source>
        <dbReference type="EMBL" id="PSL02188.1"/>
    </source>
</evidence>
<proteinExistence type="predicted"/>